<reference evidence="2 3" key="1">
    <citation type="submission" date="2017-10" db="EMBL/GenBank/DDBJ databases">
        <title>Development of genomic resources for the powdery mildew, Erysiphe pulchra.</title>
        <authorList>
            <person name="Wadl P.A."/>
            <person name="Mack B.M."/>
            <person name="Moore G."/>
            <person name="Beltz S.B."/>
        </authorList>
    </citation>
    <scope>NUCLEOTIDE SEQUENCE [LARGE SCALE GENOMIC DNA]</scope>
    <source>
        <strain evidence="2">Cflorida</strain>
    </source>
</reference>
<name>A0A2S4PJP6_9PEZI</name>
<keyword evidence="3" id="KW-1185">Reference proteome</keyword>
<dbReference type="Gene3D" id="2.40.70.10">
    <property type="entry name" value="Acid Proteases"/>
    <property type="match status" value="1"/>
</dbReference>
<dbReference type="InterPro" id="IPR021109">
    <property type="entry name" value="Peptidase_aspartic_dom_sf"/>
</dbReference>
<proteinExistence type="predicted"/>
<dbReference type="EMBL" id="PEDP01003512">
    <property type="protein sequence ID" value="POS82243.1"/>
    <property type="molecule type" value="Genomic_DNA"/>
</dbReference>
<keyword evidence="1" id="KW-0175">Coiled coil</keyword>
<comment type="caution">
    <text evidence="2">The sequence shown here is derived from an EMBL/GenBank/DDBJ whole genome shotgun (WGS) entry which is preliminary data.</text>
</comment>
<feature type="non-terminal residue" evidence="2">
    <location>
        <position position="599"/>
    </location>
</feature>
<organism evidence="2 3">
    <name type="scientific">Erysiphe pulchra</name>
    <dbReference type="NCBI Taxonomy" id="225359"/>
    <lineage>
        <taxon>Eukaryota</taxon>
        <taxon>Fungi</taxon>
        <taxon>Dikarya</taxon>
        <taxon>Ascomycota</taxon>
        <taxon>Pezizomycotina</taxon>
        <taxon>Leotiomycetes</taxon>
        <taxon>Erysiphales</taxon>
        <taxon>Erysiphaceae</taxon>
        <taxon>Erysiphe</taxon>
    </lineage>
</organism>
<protein>
    <recommendedName>
        <fullName evidence="4">Retrotransposon gag domain-containing protein</fullName>
    </recommendedName>
</protein>
<evidence type="ECO:0000313" key="2">
    <source>
        <dbReference type="EMBL" id="POS82243.1"/>
    </source>
</evidence>
<evidence type="ECO:0008006" key="4">
    <source>
        <dbReference type="Google" id="ProtNLM"/>
    </source>
</evidence>
<feature type="coiled-coil region" evidence="1">
    <location>
        <begin position="156"/>
        <end position="205"/>
    </location>
</feature>
<dbReference type="CDD" id="cd00303">
    <property type="entry name" value="retropepsin_like"/>
    <property type="match status" value="1"/>
</dbReference>
<gene>
    <name evidence="2" type="ORF">EPUL_005767</name>
</gene>
<dbReference type="Proteomes" id="UP000237438">
    <property type="component" value="Unassembled WGS sequence"/>
</dbReference>
<evidence type="ECO:0000313" key="3">
    <source>
        <dbReference type="Proteomes" id="UP000237438"/>
    </source>
</evidence>
<dbReference type="OrthoDB" id="5438282at2759"/>
<evidence type="ECO:0000256" key="1">
    <source>
        <dbReference type="SAM" id="Coils"/>
    </source>
</evidence>
<dbReference type="AlphaFoldDB" id="A0A2S4PJP6"/>
<sequence length="599" mass="69882">MARLNDEENTENDGVFCDNIRRNTVTAKIDNLPANELGLKEDVLQLANHVCELYDHWKTHPEEFCVDYDLRNKRRQTFLSLTQTMPLKRDEFQTTKEIEILDLREHTDWFINNNADLNIQFTSEETFKEAVNNQPRVWFLFLKFISNSLHYADLHIGKQENEIENLRSSNEELSSGINPQTDEKKTRYRNEILRLRKKIDIVSEERDRLLSTKHIHEVDSDDEFFNHNSTQKLSHDKPLTTSNFQTTTSTNVITHQINSSASKHGFHKPPDKIDVFDGKFRERYDEWVDKKLTYLMRHLTGSPYNLLKDKYDERTRLNPLRGRTLENALAELDRVFRARNVRLDAKTKLETLRMGNNQPFGDFFAKFQIQINKLNYNDEDKMDELKSRLNTRFAGRIILGRRETYDELVDHCYTLDSELGMYEAKKTSEYSKDPRKLPDFPLSNGKLHLDHITIELGKSSKPLSEMSLKELKDYRNSLPRSAVIKQRLLNENRCHRCMQKGHTGLDQNILDSKHLATNCLLGNENTFGICLLDSGASAFGFINHAIAQKFKFPLTLLPYKKTLNVADGTSTRQSITHTTWVDITLGDHKEKSQCYVINM</sequence>
<accession>A0A2S4PJP6</accession>